<evidence type="ECO:0000256" key="2">
    <source>
        <dbReference type="ARBA" id="ARBA00022670"/>
    </source>
</evidence>
<dbReference type="RefSeq" id="WP_098692448.1">
    <property type="nucleotide sequence ID" value="NZ_CP023778.1"/>
</dbReference>
<dbReference type="NCBIfam" id="TIGR01543">
    <property type="entry name" value="proheadase_HK97"/>
    <property type="match status" value="1"/>
</dbReference>
<evidence type="ECO:0000259" key="5">
    <source>
        <dbReference type="Pfam" id="PF04586"/>
    </source>
</evidence>
<dbReference type="Pfam" id="PF04586">
    <property type="entry name" value="Peptidase_S78"/>
    <property type="match status" value="1"/>
</dbReference>
<evidence type="ECO:0000256" key="1">
    <source>
        <dbReference type="ARBA" id="ARBA00022612"/>
    </source>
</evidence>
<feature type="domain" description="Prohead serine protease" evidence="5">
    <location>
        <begin position="21"/>
        <end position="176"/>
    </location>
</feature>
<dbReference type="InterPro" id="IPR006433">
    <property type="entry name" value="Prohead_protease"/>
</dbReference>
<name>A0A291RDD1_9NOCA</name>
<organism evidence="6 7">
    <name type="scientific">Nocardia terpenica</name>
    <dbReference type="NCBI Taxonomy" id="455432"/>
    <lineage>
        <taxon>Bacteria</taxon>
        <taxon>Bacillati</taxon>
        <taxon>Actinomycetota</taxon>
        <taxon>Actinomycetes</taxon>
        <taxon>Mycobacteriales</taxon>
        <taxon>Nocardiaceae</taxon>
        <taxon>Nocardia</taxon>
    </lineage>
</organism>
<keyword evidence="3" id="KW-0378">Hydrolase</keyword>
<evidence type="ECO:0000313" key="7">
    <source>
        <dbReference type="Proteomes" id="UP000221961"/>
    </source>
</evidence>
<evidence type="ECO:0000313" key="6">
    <source>
        <dbReference type="EMBL" id="ATL65134.1"/>
    </source>
</evidence>
<feature type="region of interest" description="Disordered" evidence="4">
    <location>
        <begin position="221"/>
        <end position="242"/>
    </location>
</feature>
<reference evidence="6 7" key="1">
    <citation type="submission" date="2017-10" db="EMBL/GenBank/DDBJ databases">
        <title>Comparative genomics between pathogenic Norcardia.</title>
        <authorList>
            <person name="Zeng L."/>
        </authorList>
    </citation>
    <scope>NUCLEOTIDE SEQUENCE [LARGE SCALE GENOMIC DNA]</scope>
    <source>
        <strain evidence="6 7">NC_YFY_NT001</strain>
    </source>
</reference>
<gene>
    <name evidence="6" type="ORF">CRH09_01710</name>
</gene>
<dbReference type="KEGG" id="ntp:CRH09_01710"/>
<keyword evidence="2 6" id="KW-0645">Protease</keyword>
<evidence type="ECO:0000256" key="4">
    <source>
        <dbReference type="SAM" id="MobiDB-lite"/>
    </source>
</evidence>
<dbReference type="GO" id="GO:0008233">
    <property type="term" value="F:peptidase activity"/>
    <property type="evidence" value="ECO:0007669"/>
    <property type="project" value="UniProtKB-KW"/>
</dbReference>
<keyword evidence="1" id="KW-1188">Viral release from host cell</keyword>
<proteinExistence type="predicted"/>
<evidence type="ECO:0000256" key="3">
    <source>
        <dbReference type="ARBA" id="ARBA00022801"/>
    </source>
</evidence>
<dbReference type="InterPro" id="IPR054613">
    <property type="entry name" value="Peptidase_S78_dom"/>
</dbReference>
<protein>
    <submittedName>
        <fullName evidence="6">HK97 family phage prohead protease</fullName>
    </submittedName>
</protein>
<dbReference type="GeneID" id="88356150"/>
<accession>A0A291RDD1</accession>
<dbReference type="AlphaFoldDB" id="A0A291RDD1"/>
<dbReference type="GO" id="GO:0006508">
    <property type="term" value="P:proteolysis"/>
    <property type="evidence" value="ECO:0007669"/>
    <property type="project" value="UniProtKB-KW"/>
</dbReference>
<dbReference type="Proteomes" id="UP000221961">
    <property type="component" value="Chromosome"/>
</dbReference>
<dbReference type="EMBL" id="CP023778">
    <property type="protein sequence ID" value="ATL65134.1"/>
    <property type="molecule type" value="Genomic_DNA"/>
</dbReference>
<sequence length="265" mass="29209">MDLQTKLRDSREIRDYSARQVELRSVGDTLTLRGYASVFDHAYDIYGGPAAGGFSEIVAPGAFDRTLRERADVHLLINHDGMPLARTKSGTLRLAADGTGLQVEADLDRRDPDVRRLETKMARGDMDEMSFAFRVKDDVWSTDQTERRITEISLHKGDVSVVNFGANPATTASLRAVGLRSVLEVLSRTEFESMLAEARALGPDRIGDAHELLARLHHELHPTPAPDPVVAEQPTAPEPQPVVTPVKRTLRLAELITLGNGTDLR</sequence>